<feature type="region of interest" description="Disordered" evidence="1">
    <location>
        <begin position="1"/>
        <end position="25"/>
    </location>
</feature>
<reference evidence="2 3" key="1">
    <citation type="submission" date="2018-03" db="EMBL/GenBank/DDBJ databases">
        <title>Draft genome sequence of Rohu Carp (Labeo rohita).</title>
        <authorList>
            <person name="Das P."/>
            <person name="Kushwaha B."/>
            <person name="Joshi C.G."/>
            <person name="Kumar D."/>
            <person name="Nagpure N.S."/>
            <person name="Sahoo L."/>
            <person name="Das S.P."/>
            <person name="Bit A."/>
            <person name="Patnaik S."/>
            <person name="Meher P.K."/>
            <person name="Jayasankar P."/>
            <person name="Koringa P.G."/>
            <person name="Patel N.V."/>
            <person name="Hinsu A.T."/>
            <person name="Kumar R."/>
            <person name="Pandey M."/>
            <person name="Agarwal S."/>
            <person name="Srivastava S."/>
            <person name="Singh M."/>
            <person name="Iquebal M.A."/>
            <person name="Jaiswal S."/>
            <person name="Angadi U.B."/>
            <person name="Kumar N."/>
            <person name="Raza M."/>
            <person name="Shah T.M."/>
            <person name="Rai A."/>
            <person name="Jena J.K."/>
        </authorList>
    </citation>
    <scope>NUCLEOTIDE SEQUENCE [LARGE SCALE GENOMIC DNA]</scope>
    <source>
        <strain evidence="2">DASCIFA01</strain>
        <tissue evidence="2">Testis</tissue>
    </source>
</reference>
<accession>A0A498MPY5</accession>
<comment type="caution">
    <text evidence="2">The sequence shown here is derived from an EMBL/GenBank/DDBJ whole genome shotgun (WGS) entry which is preliminary data.</text>
</comment>
<keyword evidence="3" id="KW-1185">Reference proteome</keyword>
<dbReference type="PANTHER" id="PTHR47501">
    <property type="entry name" value="TRANSPOSASE-RELATED"/>
    <property type="match status" value="1"/>
</dbReference>
<proteinExistence type="predicted"/>
<dbReference type="EMBL" id="QBIY01012594">
    <property type="protein sequence ID" value="RXN22410.1"/>
    <property type="molecule type" value="Genomic_DNA"/>
</dbReference>
<dbReference type="InterPro" id="IPR012337">
    <property type="entry name" value="RNaseH-like_sf"/>
</dbReference>
<evidence type="ECO:0000256" key="1">
    <source>
        <dbReference type="SAM" id="MobiDB-lite"/>
    </source>
</evidence>
<sequence>MADKTGEGDSGDFLGDGESSEDQQHIPHPWPYLREMFEIAGSKKDSWRMFSPVELAFLAEYVKTMSPVAKALDLLQGESSVQMGWLVPTITLLKAKLQHLHISVKFCGPLVDALLSGLEKRFGQMLTDPELIAAAILVPKFKTCWTSNKCILKLGLDYIKSHLKEQAVENQGETSHSSEEDDFFSAIKQTPGSQENAKQLETYLGCPGKYSLSMLSDTNGSSSTGPPRLGSALSFLSETHLFLLNSVQTVDRLTNEEIDQTLSRRILNSRRCNIAMSLMETMVSGAE</sequence>
<dbReference type="PANTHER" id="PTHR47501:SF7">
    <property type="entry name" value="TRANSPOSASE"/>
    <property type="match status" value="1"/>
</dbReference>
<organism evidence="2 3">
    <name type="scientific">Labeo rohita</name>
    <name type="common">Indian major carp</name>
    <name type="synonym">Cyprinus rohita</name>
    <dbReference type="NCBI Taxonomy" id="84645"/>
    <lineage>
        <taxon>Eukaryota</taxon>
        <taxon>Metazoa</taxon>
        <taxon>Chordata</taxon>
        <taxon>Craniata</taxon>
        <taxon>Vertebrata</taxon>
        <taxon>Euteleostomi</taxon>
        <taxon>Actinopterygii</taxon>
        <taxon>Neopterygii</taxon>
        <taxon>Teleostei</taxon>
        <taxon>Ostariophysi</taxon>
        <taxon>Cypriniformes</taxon>
        <taxon>Cyprinidae</taxon>
        <taxon>Labeoninae</taxon>
        <taxon>Labeonini</taxon>
        <taxon>Labeo</taxon>
    </lineage>
</organism>
<dbReference type="AlphaFoldDB" id="A0A498MPY5"/>
<dbReference type="Proteomes" id="UP000290572">
    <property type="component" value="Unassembled WGS sequence"/>
</dbReference>
<name>A0A498MPY5_LABRO</name>
<protein>
    <submittedName>
        <fullName evidence="2">Transposase</fullName>
    </submittedName>
</protein>
<gene>
    <name evidence="2" type="ORF">ROHU_023485</name>
</gene>
<evidence type="ECO:0000313" key="2">
    <source>
        <dbReference type="EMBL" id="RXN22410.1"/>
    </source>
</evidence>
<dbReference type="STRING" id="84645.A0A498MPY5"/>
<dbReference type="SUPFAM" id="SSF53098">
    <property type="entry name" value="Ribonuclease H-like"/>
    <property type="match status" value="1"/>
</dbReference>
<evidence type="ECO:0000313" key="3">
    <source>
        <dbReference type="Proteomes" id="UP000290572"/>
    </source>
</evidence>